<evidence type="ECO:0000256" key="4">
    <source>
        <dbReference type="ARBA" id="ARBA00023134"/>
    </source>
</evidence>
<keyword evidence="8" id="KW-0418">Kinase</keyword>
<feature type="transmembrane region" description="Helical" evidence="6">
    <location>
        <begin position="199"/>
        <end position="226"/>
    </location>
</feature>
<dbReference type="PANTHER" id="PTHR45138">
    <property type="entry name" value="REGULATORY COMPONENTS OF SENSORY TRANSDUCTION SYSTEM"/>
    <property type="match status" value="1"/>
</dbReference>
<feature type="domain" description="GGDEF" evidence="7">
    <location>
        <begin position="331"/>
        <end position="468"/>
    </location>
</feature>
<dbReference type="InterPro" id="IPR043128">
    <property type="entry name" value="Rev_trsase/Diguanyl_cyclase"/>
</dbReference>
<feature type="transmembrane region" description="Helical" evidence="6">
    <location>
        <begin position="131"/>
        <end position="150"/>
    </location>
</feature>
<dbReference type="PATRIC" id="fig|754093.4.peg.2115"/>
<sequence>MHVHPISTFRLFQEGHLLRNSIAIFALTTLFYFIGAELRLVHELSLFWPLNGVMAGVFARYVWLNRLHYYAISYVAMLVYDVITTEWGLVSLAINFSNMMFIVTVALLVVRDKRLGRNKYEPVSALRLFNYCLIAALLCAIVGAIGSVSIDSLDFWPLLADWFSEQFSTGAIPCVPCMLTLAIPGVLPRFKAEQMMPAIALIVSVIASVVIGGAGSLAFPLPALIWCAVRYTPQVTCLLTFVTGAVEIVLVANSVIDISVGSPFSIPEMFSARLGIATMAICPIMVSFSVAAINSLMKQVALRADFDFLTQVYSRSGLYEALKSPSLKQTQHLTVMLLDIDYFKSINDNYGHECGDKVLSVFARHIQKIVGDKGLVARMGGEEFAVAVPSVNPVDGLLMAEKIRKGVELQPFTWQQKTLYLTVSIGVGSGRASYRTLTDDFNKLMVEADTCLYRSKKDGRNRTALCVTVRKLSDIFIHSERFKCNVFYHFMFEEKSYFLN</sequence>
<comment type="catalytic activity">
    <reaction evidence="5">
        <text>2 GTP = 3',3'-c-di-GMP + 2 diphosphate</text>
        <dbReference type="Rhea" id="RHEA:24898"/>
        <dbReference type="ChEBI" id="CHEBI:33019"/>
        <dbReference type="ChEBI" id="CHEBI:37565"/>
        <dbReference type="ChEBI" id="CHEBI:58805"/>
        <dbReference type="EC" id="2.7.7.65"/>
    </reaction>
</comment>
<evidence type="ECO:0000256" key="2">
    <source>
        <dbReference type="ARBA" id="ARBA00004665"/>
    </source>
</evidence>
<evidence type="ECO:0000256" key="5">
    <source>
        <dbReference type="ARBA" id="ARBA00034247"/>
    </source>
</evidence>
<dbReference type="GO" id="GO:0016301">
    <property type="term" value="F:kinase activity"/>
    <property type="evidence" value="ECO:0007669"/>
    <property type="project" value="UniProtKB-KW"/>
</dbReference>
<gene>
    <name evidence="8" type="ORF">Asd1617_02182</name>
</gene>
<reference evidence="8 9" key="1">
    <citation type="submission" date="2013-09" db="EMBL/GenBank/DDBJ databases">
        <title>Comparative genomics of Sd1617 to representative strains in evaluating its pathogenesis.</title>
        <authorList>
            <person name="Aksomboon Vongsawan A."/>
            <person name="Kapatral V."/>
            <person name="Vaisvil B."/>
            <person name="Serichantalergs O."/>
            <person name="Hale T.L."/>
            <person name="Mason C.J."/>
        </authorList>
    </citation>
    <scope>NUCLEOTIDE SEQUENCE [LARGE SCALE GENOMIC DNA]</scope>
    <source>
        <strain evidence="8 9">1617</strain>
    </source>
</reference>
<evidence type="ECO:0000313" key="8">
    <source>
        <dbReference type="EMBL" id="AHA65009.1"/>
    </source>
</evidence>
<dbReference type="Pfam" id="PF00990">
    <property type="entry name" value="GGDEF"/>
    <property type="match status" value="1"/>
</dbReference>
<keyword evidence="6" id="KW-1133">Transmembrane helix</keyword>
<feature type="transmembrane region" description="Helical" evidence="6">
    <location>
        <begin position="170"/>
        <end position="187"/>
    </location>
</feature>
<name>A0A0A6ZSV0_SHIDY</name>
<protein>
    <recommendedName>
        <fullName evidence="3">diguanylate cyclase</fullName>
        <ecNumber evidence="3">2.7.7.65</ecNumber>
    </recommendedName>
</protein>
<dbReference type="SUPFAM" id="SSF55073">
    <property type="entry name" value="Nucleotide cyclase"/>
    <property type="match status" value="1"/>
</dbReference>
<evidence type="ECO:0000256" key="6">
    <source>
        <dbReference type="SAM" id="Phobius"/>
    </source>
</evidence>
<evidence type="ECO:0000313" key="9">
    <source>
        <dbReference type="Proteomes" id="UP000031647"/>
    </source>
</evidence>
<dbReference type="EMBL" id="CP006736">
    <property type="protein sequence ID" value="AHA65009.1"/>
    <property type="molecule type" value="Genomic_DNA"/>
</dbReference>
<dbReference type="PROSITE" id="PS50887">
    <property type="entry name" value="GGDEF"/>
    <property type="match status" value="1"/>
</dbReference>
<feature type="transmembrane region" description="Helical" evidence="6">
    <location>
        <begin position="272"/>
        <end position="293"/>
    </location>
</feature>
<accession>A0A0A6ZSV0</accession>
<dbReference type="GO" id="GO:0005525">
    <property type="term" value="F:GTP binding"/>
    <property type="evidence" value="ECO:0007669"/>
    <property type="project" value="UniProtKB-KW"/>
</dbReference>
<feature type="transmembrane region" description="Helical" evidence="6">
    <location>
        <begin position="89"/>
        <end position="110"/>
    </location>
</feature>
<organism evidence="8 9">
    <name type="scientific">Shigella dysenteriae 1617</name>
    <dbReference type="NCBI Taxonomy" id="754093"/>
    <lineage>
        <taxon>Bacteria</taxon>
        <taxon>Pseudomonadati</taxon>
        <taxon>Pseudomonadota</taxon>
        <taxon>Gammaproteobacteria</taxon>
        <taxon>Enterobacterales</taxon>
        <taxon>Enterobacteriaceae</taxon>
        <taxon>Shigella</taxon>
    </lineage>
</organism>
<evidence type="ECO:0000256" key="3">
    <source>
        <dbReference type="ARBA" id="ARBA00012528"/>
    </source>
</evidence>
<dbReference type="Gene3D" id="3.30.70.270">
    <property type="match status" value="1"/>
</dbReference>
<evidence type="ECO:0000259" key="7">
    <source>
        <dbReference type="PROSITE" id="PS50887"/>
    </source>
</evidence>
<dbReference type="NCBIfam" id="TIGR00254">
    <property type="entry name" value="GGDEF"/>
    <property type="match status" value="1"/>
</dbReference>
<dbReference type="HOGENOM" id="CLU_000445_11_27_6"/>
<dbReference type="InterPro" id="IPR000160">
    <property type="entry name" value="GGDEF_dom"/>
</dbReference>
<dbReference type="PANTHER" id="PTHR45138:SF9">
    <property type="entry name" value="DIGUANYLATE CYCLASE DGCM-RELATED"/>
    <property type="match status" value="1"/>
</dbReference>
<dbReference type="InterPro" id="IPR050469">
    <property type="entry name" value="Diguanylate_Cyclase"/>
</dbReference>
<feature type="transmembrane region" description="Helical" evidence="6">
    <location>
        <begin position="17"/>
        <end position="34"/>
    </location>
</feature>
<feature type="transmembrane region" description="Helical" evidence="6">
    <location>
        <begin position="46"/>
        <end position="62"/>
    </location>
</feature>
<dbReference type="EC" id="2.7.7.65" evidence="3"/>
<dbReference type="GO" id="GO:0005886">
    <property type="term" value="C:plasma membrane"/>
    <property type="evidence" value="ECO:0007669"/>
    <property type="project" value="TreeGrafter"/>
</dbReference>
<dbReference type="GO" id="GO:1902201">
    <property type="term" value="P:negative regulation of bacterial-type flagellum-dependent cell motility"/>
    <property type="evidence" value="ECO:0007669"/>
    <property type="project" value="TreeGrafter"/>
</dbReference>
<dbReference type="AlphaFoldDB" id="A0A0A6ZSV0"/>
<keyword evidence="6" id="KW-0812">Transmembrane</keyword>
<keyword evidence="4" id="KW-0342">GTP-binding</keyword>
<dbReference type="SMART" id="SM00267">
    <property type="entry name" value="GGDEF"/>
    <property type="match status" value="1"/>
</dbReference>
<proteinExistence type="predicted"/>
<dbReference type="CDD" id="cd01949">
    <property type="entry name" value="GGDEF"/>
    <property type="match status" value="1"/>
</dbReference>
<evidence type="ECO:0000256" key="1">
    <source>
        <dbReference type="ARBA" id="ARBA00001946"/>
    </source>
</evidence>
<comment type="pathway">
    <text evidence="2">Purine metabolism; 3',5'-cyclic di-GMP biosynthesis.</text>
</comment>
<feature type="transmembrane region" description="Helical" evidence="6">
    <location>
        <begin position="238"/>
        <end position="260"/>
    </location>
</feature>
<keyword evidence="6" id="KW-0472">Membrane</keyword>
<dbReference type="KEGG" id="sdz:Asd1617_02182"/>
<keyword evidence="8" id="KW-0808">Transferase</keyword>
<dbReference type="GO" id="GO:0052621">
    <property type="term" value="F:diguanylate cyclase activity"/>
    <property type="evidence" value="ECO:0007669"/>
    <property type="project" value="UniProtKB-EC"/>
</dbReference>
<dbReference type="InterPro" id="IPR029787">
    <property type="entry name" value="Nucleotide_cyclase"/>
</dbReference>
<dbReference type="Proteomes" id="UP000031647">
    <property type="component" value="Chromosome"/>
</dbReference>
<comment type="cofactor">
    <cofactor evidence="1">
        <name>Mg(2+)</name>
        <dbReference type="ChEBI" id="CHEBI:18420"/>
    </cofactor>
</comment>
<dbReference type="GO" id="GO:0043709">
    <property type="term" value="P:cell adhesion involved in single-species biofilm formation"/>
    <property type="evidence" value="ECO:0007669"/>
    <property type="project" value="TreeGrafter"/>
</dbReference>
<keyword evidence="4" id="KW-0547">Nucleotide-binding</keyword>